<name>A0ABW0NXB7_9HYPH</name>
<sequence>MTAIQIDKQLRLVEGPPAGYGKRHAEGLAIGLGDGQHLVGQRQHGVTLCGNLPSSQGGISAETPIVRRGILPDMKTPLALRIEERLASLGTNATAVSLKISDNKDLLRDIINGRTRNPRADTLRKVAAGLECSLEWLMDGDGDPAPPVLEGRPIPNSRPADVDYPYRSGLIKDIEVRGTIAGSMAGAFQFEGGVVDYVARPPGLANAKGVYALYVEGTSMVPEHKPGELRFVSAFKHPNVGDTVAITARYTPDGPYESFIKTLVRRSSSKIIVAQLNPAAQIEFDPQYVVSMHKVLTMNELFGI</sequence>
<dbReference type="InterPro" id="IPR015927">
    <property type="entry name" value="Peptidase_S24_S26A/B/C"/>
</dbReference>
<dbReference type="EMBL" id="JBHSLU010000012">
    <property type="protein sequence ID" value="MFC5505131.1"/>
    <property type="molecule type" value="Genomic_DNA"/>
</dbReference>
<feature type="domain" description="HTH cro/C1-type" evidence="1">
    <location>
        <begin position="107"/>
        <end position="137"/>
    </location>
</feature>
<comment type="caution">
    <text evidence="2">The sequence shown here is derived from an EMBL/GenBank/DDBJ whole genome shotgun (WGS) entry which is preliminary data.</text>
</comment>
<dbReference type="CDD" id="cd00093">
    <property type="entry name" value="HTH_XRE"/>
    <property type="match status" value="1"/>
</dbReference>
<dbReference type="InterPro" id="IPR001387">
    <property type="entry name" value="Cro/C1-type_HTH"/>
</dbReference>
<organism evidence="2 3">
    <name type="scientific">Bosea massiliensis</name>
    <dbReference type="NCBI Taxonomy" id="151419"/>
    <lineage>
        <taxon>Bacteria</taxon>
        <taxon>Pseudomonadati</taxon>
        <taxon>Pseudomonadota</taxon>
        <taxon>Alphaproteobacteria</taxon>
        <taxon>Hyphomicrobiales</taxon>
        <taxon>Boseaceae</taxon>
        <taxon>Bosea</taxon>
    </lineage>
</organism>
<dbReference type="Gene3D" id="1.10.260.40">
    <property type="entry name" value="lambda repressor-like DNA-binding domains"/>
    <property type="match status" value="1"/>
</dbReference>
<evidence type="ECO:0000313" key="2">
    <source>
        <dbReference type="EMBL" id="MFC5505131.1"/>
    </source>
</evidence>
<dbReference type="InterPro" id="IPR039418">
    <property type="entry name" value="LexA-like"/>
</dbReference>
<dbReference type="Proteomes" id="UP001596060">
    <property type="component" value="Unassembled WGS sequence"/>
</dbReference>
<dbReference type="SUPFAM" id="SSF51306">
    <property type="entry name" value="LexA/Signal peptidase"/>
    <property type="match status" value="1"/>
</dbReference>
<dbReference type="Pfam" id="PF00717">
    <property type="entry name" value="Peptidase_S24"/>
    <property type="match status" value="1"/>
</dbReference>
<evidence type="ECO:0000259" key="1">
    <source>
        <dbReference type="PROSITE" id="PS50943"/>
    </source>
</evidence>
<proteinExistence type="predicted"/>
<dbReference type="InterPro" id="IPR036286">
    <property type="entry name" value="LexA/Signal_pep-like_sf"/>
</dbReference>
<dbReference type="InterPro" id="IPR010982">
    <property type="entry name" value="Lambda_DNA-bd_dom_sf"/>
</dbReference>
<dbReference type="Gene3D" id="2.10.109.10">
    <property type="entry name" value="Umud Fragment, subunit A"/>
    <property type="match status" value="1"/>
</dbReference>
<dbReference type="RefSeq" id="WP_377816213.1">
    <property type="nucleotide sequence ID" value="NZ_JBHSLU010000012.1"/>
</dbReference>
<keyword evidence="3" id="KW-1185">Reference proteome</keyword>
<protein>
    <submittedName>
        <fullName evidence="2">XRE family transcriptional regulator</fullName>
    </submittedName>
</protein>
<gene>
    <name evidence="2" type="ORF">ACFPN9_07665</name>
</gene>
<accession>A0ABW0NXB7</accession>
<dbReference type="CDD" id="cd06529">
    <property type="entry name" value="S24_LexA-like"/>
    <property type="match status" value="1"/>
</dbReference>
<evidence type="ECO:0000313" key="3">
    <source>
        <dbReference type="Proteomes" id="UP001596060"/>
    </source>
</evidence>
<dbReference type="PROSITE" id="PS50943">
    <property type="entry name" value="HTH_CROC1"/>
    <property type="match status" value="1"/>
</dbReference>
<dbReference type="SUPFAM" id="SSF47413">
    <property type="entry name" value="lambda repressor-like DNA-binding domains"/>
    <property type="match status" value="1"/>
</dbReference>
<reference evidence="3" key="1">
    <citation type="journal article" date="2019" name="Int. J. Syst. Evol. Microbiol.">
        <title>The Global Catalogue of Microorganisms (GCM) 10K type strain sequencing project: providing services to taxonomists for standard genome sequencing and annotation.</title>
        <authorList>
            <consortium name="The Broad Institute Genomics Platform"/>
            <consortium name="The Broad Institute Genome Sequencing Center for Infectious Disease"/>
            <person name="Wu L."/>
            <person name="Ma J."/>
        </authorList>
    </citation>
    <scope>NUCLEOTIDE SEQUENCE [LARGE SCALE GENOMIC DNA]</scope>
    <source>
        <strain evidence="3">CCUG 43117</strain>
    </source>
</reference>